<accession>A0A0B2V1L4</accession>
<feature type="non-terminal residue" evidence="3">
    <location>
        <position position="164"/>
    </location>
</feature>
<keyword evidence="4" id="KW-1185">Reference proteome</keyword>
<dbReference type="Pfam" id="PF21205">
    <property type="entry name" value="Rep3_C"/>
    <property type="match status" value="1"/>
</dbReference>
<organism evidence="3 4">
    <name type="scientific">Toxocara canis</name>
    <name type="common">Canine roundworm</name>
    <dbReference type="NCBI Taxonomy" id="6265"/>
    <lineage>
        <taxon>Eukaryota</taxon>
        <taxon>Metazoa</taxon>
        <taxon>Ecdysozoa</taxon>
        <taxon>Nematoda</taxon>
        <taxon>Chromadorea</taxon>
        <taxon>Rhabditida</taxon>
        <taxon>Spirurina</taxon>
        <taxon>Ascaridomorpha</taxon>
        <taxon>Ascaridoidea</taxon>
        <taxon>Toxocaridae</taxon>
        <taxon>Toxocara</taxon>
    </lineage>
</organism>
<evidence type="ECO:0000313" key="2">
    <source>
        <dbReference type="EMBL" id="KHN75358.1"/>
    </source>
</evidence>
<dbReference type="InterPro" id="IPR000525">
    <property type="entry name" value="Initiator_Rep_WH1"/>
</dbReference>
<dbReference type="GO" id="GO:0003887">
    <property type="term" value="F:DNA-directed DNA polymerase activity"/>
    <property type="evidence" value="ECO:0007669"/>
    <property type="project" value="InterPro"/>
</dbReference>
<dbReference type="SUPFAM" id="SSF46785">
    <property type="entry name" value="Winged helix' DNA-binding domain"/>
    <property type="match status" value="2"/>
</dbReference>
<proteinExistence type="predicted"/>
<dbReference type="AlphaFoldDB" id="A0A0B2V1L4"/>
<feature type="domain" description="Initiator Rep protein WH1" evidence="1">
    <location>
        <begin position="2"/>
        <end position="87"/>
    </location>
</feature>
<feature type="non-terminal residue" evidence="3">
    <location>
        <position position="1"/>
    </location>
</feature>
<dbReference type="Pfam" id="PF01051">
    <property type="entry name" value="Rep3_N"/>
    <property type="match status" value="1"/>
</dbReference>
<dbReference type="Proteomes" id="UP000031036">
    <property type="component" value="Unassembled WGS sequence"/>
</dbReference>
<dbReference type="OrthoDB" id="5588792at2759"/>
<dbReference type="InterPro" id="IPR036388">
    <property type="entry name" value="WH-like_DNA-bd_sf"/>
</dbReference>
<dbReference type="InterPro" id="IPR036390">
    <property type="entry name" value="WH_DNA-bd_sf"/>
</dbReference>
<protein>
    <submittedName>
        <fullName evidence="3">Replication protein</fullName>
    </submittedName>
</protein>
<dbReference type="EMBL" id="JPKZ01002739">
    <property type="protein sequence ID" value="KHN75359.1"/>
    <property type="molecule type" value="Genomic_DNA"/>
</dbReference>
<name>A0A0B2V1L4_TOXCA</name>
<sequence>ADIKAILKGLSDKSMWVTFDDKPDEEVLCRWLAKVRTNKRSGIAHIKLDEDLVPYLFDLKNRFTSYGLRNILCMKSQYSIRLYELLKSYKIQVTKTFTIEEFKKLLMIEDIKSYNRFPSLKQKVLEPAMKEINEYTDIDVSYREILKGRKVIKLEFHIKDKEHL</sequence>
<gene>
    <name evidence="3" type="ORF">Tcan_00403</name>
    <name evidence="2" type="ORF">Tcan_00404</name>
</gene>
<comment type="caution">
    <text evidence="3">The sequence shown here is derived from an EMBL/GenBank/DDBJ whole genome shotgun (WGS) entry which is preliminary data.</text>
</comment>
<dbReference type="OMA" id="RVIDYSI"/>
<evidence type="ECO:0000313" key="3">
    <source>
        <dbReference type="EMBL" id="KHN75359.1"/>
    </source>
</evidence>
<reference evidence="3 4" key="1">
    <citation type="submission" date="2014-11" db="EMBL/GenBank/DDBJ databases">
        <title>Genetic blueprint of the zoonotic pathogen Toxocara canis.</title>
        <authorList>
            <person name="Zhu X.-Q."/>
            <person name="Korhonen P.K."/>
            <person name="Cai H."/>
            <person name="Young N.D."/>
            <person name="Nejsum P."/>
            <person name="von Samson-Himmelstjerna G."/>
            <person name="Boag P.R."/>
            <person name="Tan P."/>
            <person name="Li Q."/>
            <person name="Min J."/>
            <person name="Yang Y."/>
            <person name="Wang X."/>
            <person name="Fang X."/>
            <person name="Hall R.S."/>
            <person name="Hofmann A."/>
            <person name="Sternberg P.W."/>
            <person name="Jex A.R."/>
            <person name="Gasser R.B."/>
        </authorList>
    </citation>
    <scope>NUCLEOTIDE SEQUENCE [LARGE SCALE GENOMIC DNA]</scope>
    <source>
        <strain evidence="3">PN_DK_2014</strain>
    </source>
</reference>
<evidence type="ECO:0000259" key="1">
    <source>
        <dbReference type="Pfam" id="PF01051"/>
    </source>
</evidence>
<evidence type="ECO:0000313" key="4">
    <source>
        <dbReference type="Proteomes" id="UP000031036"/>
    </source>
</evidence>
<dbReference type="Gene3D" id="1.10.10.10">
    <property type="entry name" value="Winged helix-like DNA-binding domain superfamily/Winged helix DNA-binding domain"/>
    <property type="match status" value="2"/>
</dbReference>
<dbReference type="EMBL" id="JPKZ01002739">
    <property type="protein sequence ID" value="KHN75358.1"/>
    <property type="molecule type" value="Genomic_DNA"/>
</dbReference>
<dbReference type="GO" id="GO:0006270">
    <property type="term" value="P:DNA replication initiation"/>
    <property type="evidence" value="ECO:0007669"/>
    <property type="project" value="InterPro"/>
</dbReference>